<evidence type="ECO:0000256" key="9">
    <source>
        <dbReference type="SAM" id="Phobius"/>
    </source>
</evidence>
<evidence type="ECO:0000256" key="5">
    <source>
        <dbReference type="ARBA" id="ARBA00022692"/>
    </source>
</evidence>
<evidence type="ECO:0000256" key="8">
    <source>
        <dbReference type="ARBA" id="ARBA00026081"/>
    </source>
</evidence>
<evidence type="ECO:0000256" key="3">
    <source>
        <dbReference type="ARBA" id="ARBA00007725"/>
    </source>
</evidence>
<evidence type="ECO:0000256" key="2">
    <source>
        <dbReference type="ARBA" id="ARBA00004651"/>
    </source>
</evidence>
<reference evidence="10 11" key="1">
    <citation type="submission" date="2018-04" db="EMBL/GenBank/DDBJ databases">
        <title>Genomic Encyclopedia of Archaeal and Bacterial Type Strains, Phase II (KMG-II): from individual species to whole genera.</title>
        <authorList>
            <person name="Goeker M."/>
        </authorList>
    </citation>
    <scope>NUCLEOTIDE SEQUENCE [LARGE SCALE GENOMIC DNA]</scope>
    <source>
        <strain evidence="10 11">DSM 5822</strain>
    </source>
</reference>
<feature type="transmembrane region" description="Helical" evidence="9">
    <location>
        <begin position="274"/>
        <end position="293"/>
    </location>
</feature>
<comment type="subcellular location">
    <subcellularLocation>
        <location evidence="2">Cell membrane</location>
        <topology evidence="2">Multi-pass membrane protein</topology>
    </subcellularLocation>
</comment>
<keyword evidence="4" id="KW-1003">Cell membrane</keyword>
<proteinExistence type="inferred from homology"/>
<dbReference type="InterPro" id="IPR030923">
    <property type="entry name" value="LptG"/>
</dbReference>
<dbReference type="NCBIfam" id="TIGR04408">
    <property type="entry name" value="LptG_lptG"/>
    <property type="match status" value="1"/>
</dbReference>
<feature type="transmembrane region" description="Helical" evidence="9">
    <location>
        <begin position="94"/>
        <end position="116"/>
    </location>
</feature>
<keyword evidence="11" id="KW-1185">Reference proteome</keyword>
<gene>
    <name evidence="10" type="ORF">C8N29_10989</name>
</gene>
<protein>
    <submittedName>
        <fullName evidence="10">Lipopolysaccharide export system permease protein</fullName>
    </submittedName>
</protein>
<dbReference type="Pfam" id="PF03739">
    <property type="entry name" value="LptF_LptG"/>
    <property type="match status" value="1"/>
</dbReference>
<accession>A0A2T5IYJ4</accession>
<dbReference type="RefSeq" id="WP_170106960.1">
    <property type="nucleotide sequence ID" value="NZ_QAON01000009.1"/>
</dbReference>
<evidence type="ECO:0000256" key="1">
    <source>
        <dbReference type="ARBA" id="ARBA00002265"/>
    </source>
</evidence>
<keyword evidence="7 9" id="KW-0472">Membrane</keyword>
<dbReference type="GO" id="GO:0015920">
    <property type="term" value="P:lipopolysaccharide transport"/>
    <property type="evidence" value="ECO:0007669"/>
    <property type="project" value="TreeGrafter"/>
</dbReference>
<name>A0A2T5IYJ4_9GAMM</name>
<dbReference type="GO" id="GO:0055085">
    <property type="term" value="P:transmembrane transport"/>
    <property type="evidence" value="ECO:0007669"/>
    <property type="project" value="InterPro"/>
</dbReference>
<dbReference type="GO" id="GO:0043190">
    <property type="term" value="C:ATP-binding cassette (ABC) transporter complex"/>
    <property type="evidence" value="ECO:0007669"/>
    <property type="project" value="InterPro"/>
</dbReference>
<dbReference type="InterPro" id="IPR005495">
    <property type="entry name" value="LptG/LptF_permease"/>
</dbReference>
<dbReference type="Proteomes" id="UP000244223">
    <property type="component" value="Unassembled WGS sequence"/>
</dbReference>
<keyword evidence="6 9" id="KW-1133">Transmembrane helix</keyword>
<evidence type="ECO:0000256" key="4">
    <source>
        <dbReference type="ARBA" id="ARBA00022475"/>
    </source>
</evidence>
<keyword evidence="5 9" id="KW-0812">Transmembrane</keyword>
<evidence type="ECO:0000313" key="11">
    <source>
        <dbReference type="Proteomes" id="UP000244223"/>
    </source>
</evidence>
<feature type="transmembrane region" description="Helical" evidence="9">
    <location>
        <begin position="300"/>
        <end position="318"/>
    </location>
</feature>
<evidence type="ECO:0000256" key="6">
    <source>
        <dbReference type="ARBA" id="ARBA00022989"/>
    </source>
</evidence>
<comment type="subunit">
    <text evidence="8">Component of the lipopolysaccharide transport and assembly complex. The LptBFG transporter is composed of two ATP-binding proteins (LptB) and two transmembrane proteins (LptF and LptG).</text>
</comment>
<dbReference type="AlphaFoldDB" id="A0A2T5IYJ4"/>
<comment type="function">
    <text evidence="1">Part of the ABC transporter complex LptBFG involved in the translocation of lipopolysaccharide (LPS) from the inner membrane to the outer membrane.</text>
</comment>
<evidence type="ECO:0000313" key="10">
    <source>
        <dbReference type="EMBL" id="PTQ89068.1"/>
    </source>
</evidence>
<comment type="similarity">
    <text evidence="3">Belongs to the LptF/LptG family.</text>
</comment>
<feature type="transmembrane region" description="Helical" evidence="9">
    <location>
        <begin position="12"/>
        <end position="34"/>
    </location>
</feature>
<dbReference type="PANTHER" id="PTHR33529">
    <property type="entry name" value="SLR0882 PROTEIN-RELATED"/>
    <property type="match status" value="1"/>
</dbReference>
<sequence length="355" mass="39894">MSRLSRYVSRVVLSATLIVLLLLTGLDLVFTFLAELEELKQNYQAPQALWYSLLSLPWRLCDMMPVASLIGGIVGLGLLANHSELTVMRAAGVSVWRIVAWVLQPIMLLVILSVAMTEYVVPRCQQLAEMNKAQALGHHYNQDELTGYWQKQDNTFVHIRQANIKGQLRDISFYQLNTQGQLVQTQVAAQAYYLGQQRWQLQSISQAQFAANGSATQQHLTNSIWRSELTPDFLALVTVSPEYLPPSRLYQYAHYLEGQGLAASSYFLEFWKKILAPLAAMSMVFVACSFIFGPLRSVTMGLRIILGILTGLGFRYLQDFSGYASLIYQFSPLIAASVPIIISMCWGIVALRRVK</sequence>
<dbReference type="PANTHER" id="PTHR33529:SF2">
    <property type="entry name" value="LIPOPOLYSACCHARIDE EXPORT SYSTEM PERMEASE PROTEIN LPTG"/>
    <property type="match status" value="1"/>
</dbReference>
<feature type="transmembrane region" description="Helical" evidence="9">
    <location>
        <begin position="330"/>
        <end position="351"/>
    </location>
</feature>
<dbReference type="EMBL" id="QAON01000009">
    <property type="protein sequence ID" value="PTQ89068.1"/>
    <property type="molecule type" value="Genomic_DNA"/>
</dbReference>
<organism evidence="10 11">
    <name type="scientific">Agitococcus lubricus</name>
    <dbReference type="NCBI Taxonomy" id="1077255"/>
    <lineage>
        <taxon>Bacteria</taxon>
        <taxon>Pseudomonadati</taxon>
        <taxon>Pseudomonadota</taxon>
        <taxon>Gammaproteobacteria</taxon>
        <taxon>Moraxellales</taxon>
        <taxon>Moraxellaceae</taxon>
        <taxon>Agitococcus</taxon>
    </lineage>
</organism>
<evidence type="ECO:0000256" key="7">
    <source>
        <dbReference type="ARBA" id="ARBA00023136"/>
    </source>
</evidence>
<comment type="caution">
    <text evidence="10">The sequence shown here is derived from an EMBL/GenBank/DDBJ whole genome shotgun (WGS) entry which is preliminary data.</text>
</comment>
<feature type="transmembrane region" description="Helical" evidence="9">
    <location>
        <begin position="63"/>
        <end position="82"/>
    </location>
</feature>